<dbReference type="AlphaFoldDB" id="A0A1I4ERJ9"/>
<proteinExistence type="predicted"/>
<name>A0A1I4ERJ9_9EURY</name>
<organism evidence="1 2">
    <name type="scientific">Halogranum rubrum</name>
    <dbReference type="NCBI Taxonomy" id="553466"/>
    <lineage>
        <taxon>Archaea</taxon>
        <taxon>Methanobacteriati</taxon>
        <taxon>Methanobacteriota</taxon>
        <taxon>Stenosarchaea group</taxon>
        <taxon>Halobacteria</taxon>
        <taxon>Halobacteriales</taxon>
        <taxon>Haloferacaceae</taxon>
    </lineage>
</organism>
<evidence type="ECO:0000313" key="2">
    <source>
        <dbReference type="Proteomes" id="UP000199607"/>
    </source>
</evidence>
<sequence>MSTARSTAEDAPAADIAAALREAPFVRVVARADGDSLAASGILADACRSADIPFHVRTAPNPTPDPDADGLSFVVGLTGGDVALAGTSRPASVTAFEVARELGVEADPILGLAGVVAAESTIGVDGSGTMLDAAERRGTVERRPGLAVPTADISDGIAHTTLVHTPSSGEVERVRAMLAELDLPAELDEAAHRRLASLVAIDATTGDDATPRAAETVERALRPYATPEATFETVGGYADVLDAVAREQPGTGVALALGHGNVARAAALDAWRAHAVATHRLLREATTGRYEGVFVARVDADEESATALPTIARLLRDFRSPEPVALVVTDGDSPVDEMRAAAASVDDSALGTAMAEAAESFDGTGYGTDTRAEARVDGDTDTTEFITAVREALAR</sequence>
<protein>
    <recommendedName>
        <fullName evidence="3">Exonuclease RecJ</fullName>
    </recommendedName>
</protein>
<evidence type="ECO:0000313" key="1">
    <source>
        <dbReference type="EMBL" id="SFL08355.1"/>
    </source>
</evidence>
<dbReference type="RefSeq" id="WP_089869523.1">
    <property type="nucleotide sequence ID" value="NZ_FOTC01000002.1"/>
</dbReference>
<keyword evidence="2" id="KW-1185">Reference proteome</keyword>
<gene>
    <name evidence="1" type="ORF">SAMN04487950_2355</name>
</gene>
<evidence type="ECO:0008006" key="3">
    <source>
        <dbReference type="Google" id="ProtNLM"/>
    </source>
</evidence>
<dbReference type="EMBL" id="FOTC01000002">
    <property type="protein sequence ID" value="SFL08355.1"/>
    <property type="molecule type" value="Genomic_DNA"/>
</dbReference>
<dbReference type="Proteomes" id="UP000199607">
    <property type="component" value="Unassembled WGS sequence"/>
</dbReference>
<dbReference type="STRING" id="553466.SAMN04487950_2355"/>
<accession>A0A1I4ERJ9</accession>
<reference evidence="2" key="1">
    <citation type="submission" date="2016-10" db="EMBL/GenBank/DDBJ databases">
        <authorList>
            <person name="Varghese N."/>
            <person name="Submissions S."/>
        </authorList>
    </citation>
    <scope>NUCLEOTIDE SEQUENCE [LARGE SCALE GENOMIC DNA]</scope>
    <source>
        <strain evidence="2">CGMCC 1.7738</strain>
    </source>
</reference>